<protein>
    <submittedName>
        <fullName evidence="1">Uncharacterized protein</fullName>
    </submittedName>
</protein>
<keyword evidence="2" id="KW-1185">Reference proteome</keyword>
<name>A0A6A7C1Y8_9PEZI</name>
<proteinExistence type="predicted"/>
<reference evidence="1" key="1">
    <citation type="journal article" date="2020" name="Stud. Mycol.">
        <title>101 Dothideomycetes genomes: a test case for predicting lifestyles and emergence of pathogens.</title>
        <authorList>
            <person name="Haridas S."/>
            <person name="Albert R."/>
            <person name="Binder M."/>
            <person name="Bloem J."/>
            <person name="Labutti K."/>
            <person name="Salamov A."/>
            <person name="Andreopoulos B."/>
            <person name="Baker S."/>
            <person name="Barry K."/>
            <person name="Bills G."/>
            <person name="Bluhm B."/>
            <person name="Cannon C."/>
            <person name="Castanera R."/>
            <person name="Culley D."/>
            <person name="Daum C."/>
            <person name="Ezra D."/>
            <person name="Gonzalez J."/>
            <person name="Henrissat B."/>
            <person name="Kuo A."/>
            <person name="Liang C."/>
            <person name="Lipzen A."/>
            <person name="Lutzoni F."/>
            <person name="Magnuson J."/>
            <person name="Mondo S."/>
            <person name="Nolan M."/>
            <person name="Ohm R."/>
            <person name="Pangilinan J."/>
            <person name="Park H.-J."/>
            <person name="Ramirez L."/>
            <person name="Alfaro M."/>
            <person name="Sun H."/>
            <person name="Tritt A."/>
            <person name="Yoshinaga Y."/>
            <person name="Zwiers L.-H."/>
            <person name="Turgeon B."/>
            <person name="Goodwin S."/>
            <person name="Spatafora J."/>
            <person name="Crous P."/>
            <person name="Grigoriev I."/>
        </authorList>
    </citation>
    <scope>NUCLEOTIDE SEQUENCE</scope>
    <source>
        <strain evidence="1">CBS 480.64</strain>
    </source>
</reference>
<dbReference type="EMBL" id="MU005974">
    <property type="protein sequence ID" value="KAF2861247.1"/>
    <property type="molecule type" value="Genomic_DNA"/>
</dbReference>
<gene>
    <name evidence="1" type="ORF">K470DRAFT_270094</name>
</gene>
<dbReference type="Proteomes" id="UP000799421">
    <property type="component" value="Unassembled WGS sequence"/>
</dbReference>
<accession>A0A6A7C1Y8</accession>
<dbReference type="AlphaFoldDB" id="A0A6A7C1Y8"/>
<sequence>MVKSSGDLIFMFECMNMRDIIGTAVVSVLVCLTTLKQLRNEGEGPENLLDAEYWGAEINADSSGFRAAALPMMEGREGDSLGMATRQLPGDVTLESSVDSDDSVVMYVAYPAHQAPGAASAGVFPPNYDGGIVTRLIVMVDDGEESNDDDVLDIDEEQSERKLVMKDTGRDKLIPDKSKGLCWGCSKLP</sequence>
<evidence type="ECO:0000313" key="1">
    <source>
        <dbReference type="EMBL" id="KAF2861247.1"/>
    </source>
</evidence>
<evidence type="ECO:0000313" key="2">
    <source>
        <dbReference type="Proteomes" id="UP000799421"/>
    </source>
</evidence>
<organism evidence="1 2">
    <name type="scientific">Piedraia hortae CBS 480.64</name>
    <dbReference type="NCBI Taxonomy" id="1314780"/>
    <lineage>
        <taxon>Eukaryota</taxon>
        <taxon>Fungi</taxon>
        <taxon>Dikarya</taxon>
        <taxon>Ascomycota</taxon>
        <taxon>Pezizomycotina</taxon>
        <taxon>Dothideomycetes</taxon>
        <taxon>Dothideomycetidae</taxon>
        <taxon>Capnodiales</taxon>
        <taxon>Piedraiaceae</taxon>
        <taxon>Piedraia</taxon>
    </lineage>
</organism>